<dbReference type="RefSeq" id="XP_068356637.1">
    <property type="nucleotide sequence ID" value="XM_068506578.1"/>
</dbReference>
<evidence type="ECO:0000313" key="4">
    <source>
        <dbReference type="Proteomes" id="UP000179807"/>
    </source>
</evidence>
<keyword evidence="4" id="KW-1185">Reference proteome</keyword>
<feature type="region of interest" description="Disordered" evidence="1">
    <location>
        <begin position="92"/>
        <end position="135"/>
    </location>
</feature>
<evidence type="ECO:0000259" key="2">
    <source>
        <dbReference type="Pfam" id="PF14327"/>
    </source>
</evidence>
<gene>
    <name evidence="3" type="ORF">TRFO_29099</name>
</gene>
<dbReference type="EMBL" id="MLAK01000825">
    <property type="protein sequence ID" value="OHT03501.1"/>
    <property type="molecule type" value="Genomic_DNA"/>
</dbReference>
<accession>A0A1J4K1Z5</accession>
<sequence>MDIQRLTKILSEAKNWIQQNRDQARDQLLDSPQLSYALYHIPEILEQKYQDIETGILDQNGNPRNPSQQIGQFNQQAYRMPQMQGVFLDFQNTNDDQTSANSNNQNNDNQQQIPPQSTQNMIPPPPPIIPPVQNYYNQYPYPPNYGGAMPPPPGAPAMMYGQQQQPPQMAYEYQEPSQLEEEFRQLALQITPEQLQFLDEETKMQVLKIRSEYEQMQMM</sequence>
<dbReference type="InterPro" id="IPR025742">
    <property type="entry name" value="CSTF2_hinge"/>
</dbReference>
<proteinExistence type="predicted"/>
<dbReference type="VEuPathDB" id="TrichDB:TRFO_29099"/>
<dbReference type="AlphaFoldDB" id="A0A1J4K1Z5"/>
<evidence type="ECO:0000313" key="3">
    <source>
        <dbReference type="EMBL" id="OHT03501.1"/>
    </source>
</evidence>
<dbReference type="Proteomes" id="UP000179807">
    <property type="component" value="Unassembled WGS sequence"/>
</dbReference>
<dbReference type="Pfam" id="PF14327">
    <property type="entry name" value="CSTF2_hinge"/>
    <property type="match status" value="1"/>
</dbReference>
<protein>
    <recommendedName>
        <fullName evidence="2">Cleavage stimulation factor subunit 2 hinge domain-containing protein</fullName>
    </recommendedName>
</protein>
<organism evidence="3 4">
    <name type="scientific">Tritrichomonas foetus</name>
    <dbReference type="NCBI Taxonomy" id="1144522"/>
    <lineage>
        <taxon>Eukaryota</taxon>
        <taxon>Metamonada</taxon>
        <taxon>Parabasalia</taxon>
        <taxon>Tritrichomonadida</taxon>
        <taxon>Tritrichomonadidae</taxon>
        <taxon>Tritrichomonas</taxon>
    </lineage>
</organism>
<comment type="caution">
    <text evidence="3">The sequence shown here is derived from an EMBL/GenBank/DDBJ whole genome shotgun (WGS) entry which is preliminary data.</text>
</comment>
<feature type="domain" description="Cleavage stimulation factor subunit 2 hinge" evidence="2">
    <location>
        <begin position="4"/>
        <end position="40"/>
    </location>
</feature>
<dbReference type="GeneID" id="94841282"/>
<evidence type="ECO:0000256" key="1">
    <source>
        <dbReference type="SAM" id="MobiDB-lite"/>
    </source>
</evidence>
<dbReference type="OrthoDB" id="10607847at2759"/>
<name>A0A1J4K1Z5_9EUKA</name>
<reference evidence="3" key="1">
    <citation type="submission" date="2016-10" db="EMBL/GenBank/DDBJ databases">
        <authorList>
            <person name="Benchimol M."/>
            <person name="Almeida L.G."/>
            <person name="Vasconcelos A.T."/>
            <person name="Perreira-Neves A."/>
            <person name="Rosa I.A."/>
            <person name="Tasca T."/>
            <person name="Bogo M.R."/>
            <person name="de Souza W."/>
        </authorList>
    </citation>
    <scope>NUCLEOTIDE SEQUENCE [LARGE SCALE GENOMIC DNA]</scope>
    <source>
        <strain evidence="3">K</strain>
    </source>
</reference>
<feature type="compositionally biased region" description="Low complexity" evidence="1">
    <location>
        <begin position="92"/>
        <end position="112"/>
    </location>
</feature>